<dbReference type="EMBL" id="CM055760">
    <property type="protein sequence ID" value="KAJ7987160.1"/>
    <property type="molecule type" value="Genomic_DNA"/>
</dbReference>
<proteinExistence type="predicted"/>
<name>A0ACC2F719_DALPE</name>
<keyword evidence="2" id="KW-1185">Reference proteome</keyword>
<comment type="caution">
    <text evidence="1">The sequence shown here is derived from an EMBL/GenBank/DDBJ whole genome shotgun (WGS) entry which is preliminary data.</text>
</comment>
<gene>
    <name evidence="1" type="ORF">DPEC_G00335870</name>
</gene>
<sequence>MELKLEVVLSCSIKRKKPWPRFCWLGLEKESVFLLDDKRISEVNMHSGQTKKKTPKLQTFLPRVVTMSASQNGVWLAGLLVSGEMFLWNRDRDLLKTVSAVPAVAQLISAAQASGVRLSLGVAEDGTRALLLSMTGQVFLWECVDVRELAGLRDGSAGGRWAQIQSPEHVSLPSLKDKETSQHILFIKGEAVGDVCLSAFVFTVGVELYVTFLKIQWQEGPKVIVNSSVGYRVQWVTKTYPLSHLNPPCRPVKSRGALVPAFSPEGLLLAIVLNQRDSRATQVLFVSTQNFVTVSSGLGACGNKNLNVPSRYVRSYWVASVSWAAGGLFLACVLKRGSILMLARLGALISLSTSGCNVDFGPAHFLPLHPLVTYRPPVYAGAAGVDPLSSSSASARDVLRQRYSVTWHPRLPYLIVSDGYMATLLWVPELRSPSNLLGSLLHHASQGLEKASRTLERTQPYARVWLESVSCLKLGSLQEPTPVSTPAYTPAAPSTLPLFLQERGGPGATMELVQRVQALFDDDSDLEGPPAGSHVEDGGRLEFASMFDTLHALSENPVDPDRSSPDPDAAPGKKSHALPPELRGVQGSLLTAWALGVSLGGAVEQRERLLRCVVRCVARFAALLRLTSFPSSHAGRRKKKSTITFSSRLLLLLRTLLSFLPWDGPHTGGRSCLGVVVELTQQLVGLLLSSPRDQTDSELSSQTLSTAVLLLQLTSHSLDQTYGLQQKPSVTDIYCVPFLHEEKGGVSEPVQQDISQQPSSRLQGVWREVYRQTLRRWEGAKYHGGAPDRQEERSRLSGILSQIQAALQQTGAALEDGPALLSYTGEEHFLLGSYSESAQVWRAELWAERERGGPRSVFAETRWCLSLLYGLLFRYCLKEAQGLGDHMARVLLYRAGPDEDNPRQNTDQADPVSWLPPDVHPEAACAVVQTLGRFMASYFTNQPLVILPPHSVDVLPPLHLPHPSGIRRLVPLCQEEVSGAVRGQQLSDVWTVAYAQDLLLQGGLLPEATWLSHRLGDWKTTASLGLAYTTYCTEHYDFTGLRWRELQLPACLEPERIFQSQLESLLGRKAVPDDNDKESYKSFTDSQEGEDTDLLQGSVQDILKASVMAGVDVLSQPLVALLDSAKHLASCFPALVPQGLYLPAPPLYCPQPAANTQDLSGVLGQQLEEASRHMVSGLLQRGLLLLRSARCSRPAAQWYISQLQRSQRLQHKIHQKYSQQQREANPFPEGLMKFANSRGFFRLGPRGDGTLDSVTIQTIICFRELCGLCWMLHVRDKLSMSCRKYQALRNRGNNAQVPAGEGEGTAAGEEALRWTCRFLPFSRFLNAEEILQDTLLSLVSELPSEPLVTESLVRSFPEGEESVRVPLREKYNQLLQRLGRCAVPVSRHNDQKREEEEEITIVLQERLRQRRKDLKRLARHLAPMELYLWEREEEEERLGGAQGAEAMLGRFHLGTSQSTSTLTDYGSPLLCSEGDTVENATDISEAFSSDLLSKPCHGGNKSVKLPDTADRPGQKDKQVGKSVHKEGQDQAGPAHGPPAGDSPCPALPVVGTWEFELEDEEFLRFLELFLSFVLEKDGPDPDSDCDPPLLKSFCRQLREKELHSLTFDVLTTLRRRQRDGHHMTRKPGGAETPVFRAGRCFKPDFVTTEEPAAMFLPSDLATPRTSGSASALSLPGLSTAKGSAQQGLFGVKIRATSSPRATPQRGPLGSEPSPDQSAIPWERPPERWALVSPASAEAVEIQRELDPRLEAQFPGLARLLEWMMRWADKRVLPGHKGRDRGREAARGGVEEGRGGAVIRVKVSAPAVLTALSMLERRYTTALLGKDQYTQHLQVPDRKWTVAPVLRPEVGWKMERESSVDTGYPGSADTPITAPEPDPQHSQLSDGSHTDGVEPETSQQSSSFNPHVTDFPDNQLKHYPEMEGDDSNCDEVSRSSASLVIHNTCIQIRRLRQTQSPHHQALTLADLQCSERNEESVDSNEDEDDSLLSHRPLSRISPDFAEERNGNGVVPGSTVSPQARPQPLPRGVAQDGARAADCSPNVAPPTDWVASMTRVPASAPEPTLPAQTDPVRQLLQDELFKLVQLQQVNFMSLMQVVGASFITLPQNNTLPPPPITVPSQSNALPVPRPTDPPPGRDGPTDQPPVQNMQPLAIHHGPSRDTQVVPGTLIPSSHGLLTTVEPTPPPFSLPVIPPPPGGASPHCAPHSSGLKLLQLDPLLSQGRPGHAGPVREAWASRSESRPGMTFPSHLNPSQYAPAAPKRAELRGWKVELDLNLAQSTPEYQPNRREQSNLHHPGAPFHHTGAPVEASRRAEPLHPHPGLPAHRPVHGLPLLRFHPDPRPQTSFSHAPLPLSSIPLTIFPVSVGNQHRLQLLHGDPELQRMVLPRSALPAPLSRLIPPEELTGWTGGRRRGEEPMLQLLRVAAQPQNHRAPATPPTSALPGKRGKRREERSRRADERSEVTFRPDDSIIPPAEPSNEVPGESAPGEGFAFPLGTFDSMLTGQVLVDRALSTAAELHAFAATHKRPPESHDACTNTDLAPPHSGGATFAEAAVTPVVPPELFVNLRFPRDTPVLDSENPGETERNLDAPGRQFINVTDLEDGALFQEVPSYPRLGALDQDTAPVLPSPPTSAQLHLLAASVTADTNPAGDPHQVRQGFSLTSSPSPAHLEPSGDPVTHRLLQGKGPGRPLEAKSPGAPRGTLSGSPGIQVTARLSEMDAQLAALQDIADHMEREFANTRLLVRTIDSITPVVFPDMLERRTLLNKTVTMAGSPPEEWKPRLSVHLDAEIREEEEQVEEGHHGQRWSPVRPETEQHVSHLSQDLTEDMKGTTGKLAEETLGLSGLSDVADILGDLMREGGISPTALGLSHTQAAHLNRDWDQQEIGRAGRRGSRAEEERRELRVWMRRKQRERLVEYRRQREEQRQGERKPFLAPDKLKPTSKDISVSKKIKEDKDKVVLLEHHNQRARDACSLIADLLTSPLTRPTNAARTLTLASTSTRPLPDQTAGSTRNSPRGRSRSVGGKGRTDFKSQTGRARSSPGVMPRAQTRPVSSRGQETLSVRLGLHRPASALPKDRLSQITRRGMITTPRGKSGTGPQTPRQPEQRREMSRSPPGRRGGAGGAREPRQTEEREEEVVSPWNPPPEILRLLERTEGHDGTGTSAGREWMDVPDTLSESTGSILSKLDWAAIESIVAAEGAI</sequence>
<organism evidence="1 2">
    <name type="scientific">Dallia pectoralis</name>
    <name type="common">Alaska blackfish</name>
    <dbReference type="NCBI Taxonomy" id="75939"/>
    <lineage>
        <taxon>Eukaryota</taxon>
        <taxon>Metazoa</taxon>
        <taxon>Chordata</taxon>
        <taxon>Craniata</taxon>
        <taxon>Vertebrata</taxon>
        <taxon>Euteleostomi</taxon>
        <taxon>Actinopterygii</taxon>
        <taxon>Neopterygii</taxon>
        <taxon>Teleostei</taxon>
        <taxon>Protacanthopterygii</taxon>
        <taxon>Esociformes</taxon>
        <taxon>Umbridae</taxon>
        <taxon>Dallia</taxon>
    </lineage>
</organism>
<reference evidence="1" key="1">
    <citation type="submission" date="2021-05" db="EMBL/GenBank/DDBJ databases">
        <authorList>
            <person name="Pan Q."/>
            <person name="Jouanno E."/>
            <person name="Zahm M."/>
            <person name="Klopp C."/>
            <person name="Cabau C."/>
            <person name="Louis A."/>
            <person name="Berthelot C."/>
            <person name="Parey E."/>
            <person name="Roest Crollius H."/>
            <person name="Montfort J."/>
            <person name="Robinson-Rechavi M."/>
            <person name="Bouchez O."/>
            <person name="Lampietro C."/>
            <person name="Lopez Roques C."/>
            <person name="Donnadieu C."/>
            <person name="Postlethwait J."/>
            <person name="Bobe J."/>
            <person name="Dillon D."/>
            <person name="Chandos A."/>
            <person name="von Hippel F."/>
            <person name="Guiguen Y."/>
        </authorList>
    </citation>
    <scope>NUCLEOTIDE SEQUENCE</scope>
    <source>
        <strain evidence="1">YG-Jan2019</strain>
    </source>
</reference>
<accession>A0ACC2F719</accession>
<protein>
    <submittedName>
        <fullName evidence="1">Uncharacterized protein</fullName>
    </submittedName>
</protein>
<evidence type="ECO:0000313" key="2">
    <source>
        <dbReference type="Proteomes" id="UP001157502"/>
    </source>
</evidence>
<evidence type="ECO:0000313" key="1">
    <source>
        <dbReference type="EMBL" id="KAJ7987160.1"/>
    </source>
</evidence>
<dbReference type="Proteomes" id="UP001157502">
    <property type="component" value="Chromosome 33"/>
</dbReference>